<accession>A0A7C3PFJ2</accession>
<feature type="transmembrane region" description="Helical" evidence="5">
    <location>
        <begin position="45"/>
        <end position="64"/>
    </location>
</feature>
<keyword evidence="3 5" id="KW-1133">Transmembrane helix</keyword>
<dbReference type="AlphaFoldDB" id="A0A7C3PFJ2"/>
<name>A0A7C3PFJ2_9CYAN</name>
<organism evidence="7">
    <name type="scientific">Oscillatoriales cyanobacterium SpSt-418</name>
    <dbReference type="NCBI Taxonomy" id="2282169"/>
    <lineage>
        <taxon>Bacteria</taxon>
        <taxon>Bacillati</taxon>
        <taxon>Cyanobacteriota</taxon>
        <taxon>Cyanophyceae</taxon>
        <taxon>Oscillatoriophycideae</taxon>
        <taxon>Oscillatoriales</taxon>
    </lineage>
</organism>
<proteinExistence type="predicted"/>
<evidence type="ECO:0000256" key="1">
    <source>
        <dbReference type="ARBA" id="ARBA00022475"/>
    </source>
</evidence>
<dbReference type="Pfam" id="PF06305">
    <property type="entry name" value="LapA_dom"/>
    <property type="match status" value="1"/>
</dbReference>
<keyword evidence="4 5" id="KW-0472">Membrane</keyword>
<reference evidence="7" key="1">
    <citation type="journal article" date="2020" name="mSystems">
        <title>Genome- and Community-Level Interaction Insights into Carbon Utilization and Element Cycling Functions of Hydrothermarchaeota in Hydrothermal Sediment.</title>
        <authorList>
            <person name="Zhou Z."/>
            <person name="Liu Y."/>
            <person name="Xu W."/>
            <person name="Pan J."/>
            <person name="Luo Z.H."/>
            <person name="Li M."/>
        </authorList>
    </citation>
    <scope>NUCLEOTIDE SEQUENCE [LARGE SCALE GENOMIC DNA]</scope>
    <source>
        <strain evidence="7">SpSt-418</strain>
    </source>
</reference>
<dbReference type="EMBL" id="DSRU01000279">
    <property type="protein sequence ID" value="HFM99952.1"/>
    <property type="molecule type" value="Genomic_DNA"/>
</dbReference>
<evidence type="ECO:0000256" key="3">
    <source>
        <dbReference type="ARBA" id="ARBA00022989"/>
    </source>
</evidence>
<sequence>MKRLASLLLSAIAAIWIAVIAIVSVQNYTPVTLRFFTYQSIQVPLGLVLAFSISFGVLGAALLVPLTGQAGSQDDDPL</sequence>
<evidence type="ECO:0000256" key="4">
    <source>
        <dbReference type="ARBA" id="ARBA00023136"/>
    </source>
</evidence>
<evidence type="ECO:0000313" key="7">
    <source>
        <dbReference type="EMBL" id="HFM99952.1"/>
    </source>
</evidence>
<feature type="domain" description="Lipopolysaccharide assembly protein A" evidence="6">
    <location>
        <begin position="26"/>
        <end position="63"/>
    </location>
</feature>
<protein>
    <submittedName>
        <fullName evidence="7">LapA family protein</fullName>
    </submittedName>
</protein>
<keyword evidence="2 5" id="KW-0812">Transmembrane</keyword>
<evidence type="ECO:0000256" key="5">
    <source>
        <dbReference type="SAM" id="Phobius"/>
    </source>
</evidence>
<keyword evidence="1" id="KW-1003">Cell membrane</keyword>
<evidence type="ECO:0000259" key="6">
    <source>
        <dbReference type="Pfam" id="PF06305"/>
    </source>
</evidence>
<evidence type="ECO:0000256" key="2">
    <source>
        <dbReference type="ARBA" id="ARBA00022692"/>
    </source>
</evidence>
<gene>
    <name evidence="7" type="ORF">ENR64_19785</name>
</gene>
<comment type="caution">
    <text evidence="7">The sequence shown here is derived from an EMBL/GenBank/DDBJ whole genome shotgun (WGS) entry which is preliminary data.</text>
</comment>
<dbReference type="GO" id="GO:0005886">
    <property type="term" value="C:plasma membrane"/>
    <property type="evidence" value="ECO:0007669"/>
    <property type="project" value="InterPro"/>
</dbReference>
<dbReference type="InterPro" id="IPR010445">
    <property type="entry name" value="LapA_dom"/>
</dbReference>